<dbReference type="PANTHER" id="PTHR30158:SF10">
    <property type="entry name" value="CATION EFFLUX PUMP"/>
    <property type="match status" value="1"/>
</dbReference>
<evidence type="ECO:0000259" key="4">
    <source>
        <dbReference type="Pfam" id="PF25876"/>
    </source>
</evidence>
<evidence type="ECO:0000259" key="7">
    <source>
        <dbReference type="Pfam" id="PF25967"/>
    </source>
</evidence>
<organism evidence="8 9">
    <name type="scientific">Sphingomonas naphthae</name>
    <dbReference type="NCBI Taxonomy" id="1813468"/>
    <lineage>
        <taxon>Bacteria</taxon>
        <taxon>Pseudomonadati</taxon>
        <taxon>Pseudomonadota</taxon>
        <taxon>Alphaproteobacteria</taxon>
        <taxon>Sphingomonadales</taxon>
        <taxon>Sphingomonadaceae</taxon>
        <taxon>Sphingomonas</taxon>
    </lineage>
</organism>
<evidence type="ECO:0000259" key="5">
    <source>
        <dbReference type="Pfam" id="PF25917"/>
    </source>
</evidence>
<dbReference type="NCBIfam" id="TIGR01730">
    <property type="entry name" value="RND_mfp"/>
    <property type="match status" value="1"/>
</dbReference>
<feature type="compositionally biased region" description="Low complexity" evidence="3">
    <location>
        <begin position="381"/>
        <end position="396"/>
    </location>
</feature>
<dbReference type="Pfam" id="PF25944">
    <property type="entry name" value="Beta-barrel_RND"/>
    <property type="match status" value="1"/>
</dbReference>
<evidence type="ECO:0000256" key="1">
    <source>
        <dbReference type="ARBA" id="ARBA00004196"/>
    </source>
</evidence>
<comment type="subcellular location">
    <subcellularLocation>
        <location evidence="1">Cell envelope</location>
    </subcellularLocation>
</comment>
<dbReference type="SUPFAM" id="SSF111369">
    <property type="entry name" value="HlyD-like secretion proteins"/>
    <property type="match status" value="1"/>
</dbReference>
<evidence type="ECO:0000259" key="6">
    <source>
        <dbReference type="Pfam" id="PF25944"/>
    </source>
</evidence>
<keyword evidence="9" id="KW-1185">Reference proteome</keyword>
<dbReference type="PANTHER" id="PTHR30158">
    <property type="entry name" value="ACRA/E-RELATED COMPONENT OF DRUG EFFLUX TRANSPORTER"/>
    <property type="match status" value="1"/>
</dbReference>
<accession>A0ABY7TPA7</accession>
<feature type="domain" description="Multidrug resistance protein MdtA-like beta-barrel" evidence="6">
    <location>
        <begin position="215"/>
        <end position="285"/>
    </location>
</feature>
<comment type="similarity">
    <text evidence="2">Belongs to the membrane fusion protein (MFP) (TC 8.A.1) family.</text>
</comment>
<gene>
    <name evidence="8" type="ORF">PQ455_05920</name>
</gene>
<reference evidence="8 9" key="1">
    <citation type="submission" date="2023-02" db="EMBL/GenBank/DDBJ databases">
        <title>Genome sequence of Sphingomonas naphthae.</title>
        <authorList>
            <person name="Kim S."/>
            <person name="Heo J."/>
            <person name="Kwon S.-W."/>
        </authorList>
    </citation>
    <scope>NUCLEOTIDE SEQUENCE [LARGE SCALE GENOMIC DNA]</scope>
    <source>
        <strain evidence="8 9">KACC 18716</strain>
    </source>
</reference>
<evidence type="ECO:0000256" key="2">
    <source>
        <dbReference type="ARBA" id="ARBA00009477"/>
    </source>
</evidence>
<dbReference type="Gene3D" id="2.40.30.170">
    <property type="match status" value="1"/>
</dbReference>
<dbReference type="InterPro" id="IPR058626">
    <property type="entry name" value="MdtA-like_b-barrel"/>
</dbReference>
<feature type="region of interest" description="Disordered" evidence="3">
    <location>
        <begin position="372"/>
        <end position="396"/>
    </location>
</feature>
<dbReference type="Pfam" id="PF25876">
    <property type="entry name" value="HH_MFP_RND"/>
    <property type="match status" value="1"/>
</dbReference>
<evidence type="ECO:0000256" key="3">
    <source>
        <dbReference type="SAM" id="MobiDB-lite"/>
    </source>
</evidence>
<dbReference type="InterPro" id="IPR058624">
    <property type="entry name" value="MdtA-like_HH"/>
</dbReference>
<evidence type="ECO:0000313" key="8">
    <source>
        <dbReference type="EMBL" id="WCT74760.1"/>
    </source>
</evidence>
<name>A0ABY7TPA7_9SPHN</name>
<protein>
    <submittedName>
        <fullName evidence="8">Efflux RND transporter periplasmic adaptor subunit</fullName>
    </submittedName>
</protein>
<dbReference type="Gene3D" id="2.40.420.20">
    <property type="match status" value="1"/>
</dbReference>
<sequence length="396" mass="43343">MKKIVPLLTLVLVACGKTDAPPPPPPTVSVANPLVRDVVDWDDYTGRFEAPQDVEVRARATGNITRIFFRDGQDVRRGQPLFEIDPRTYRARFQQARAQLLRAQAALANARTVEARSKKLLESQAVSREEYERDQAALRTAEADLAAGRAEVEAARVSLDFTVARAPFAGRVSDRRVSLGDAVADGTTVLTRVVSLDPIWFAFEGAESFYLKNLRQDQRGERGSSRYTANPVEVQLADESGYRWKGRMIFLDNAVDEQSGTIRAKALIANPTRFLTPGMYGRARLLGSGTYRAMLIPEEAIVTDQTRKVTYVVGRDGKTAQRQVETGPLVDGLRVVKAGLAPTDMLVLTGLGRMQPGMAVTQKKTVIKPRASFQNAPKTQALTTPPSAEATASTGD</sequence>
<proteinExistence type="inferred from homology"/>
<dbReference type="InterPro" id="IPR006143">
    <property type="entry name" value="RND_pump_MFP"/>
</dbReference>
<dbReference type="Gene3D" id="1.10.287.470">
    <property type="entry name" value="Helix hairpin bin"/>
    <property type="match status" value="1"/>
</dbReference>
<feature type="domain" description="Multidrug resistance protein MdtA-like alpha-helical hairpin" evidence="4">
    <location>
        <begin position="94"/>
        <end position="162"/>
    </location>
</feature>
<dbReference type="InterPro" id="IPR058627">
    <property type="entry name" value="MdtA-like_C"/>
</dbReference>
<dbReference type="Proteomes" id="UP001220395">
    <property type="component" value="Chromosome"/>
</dbReference>
<dbReference type="EMBL" id="CP117411">
    <property type="protein sequence ID" value="WCT74760.1"/>
    <property type="molecule type" value="Genomic_DNA"/>
</dbReference>
<dbReference type="PROSITE" id="PS51257">
    <property type="entry name" value="PROKAR_LIPOPROTEIN"/>
    <property type="match status" value="1"/>
</dbReference>
<feature type="domain" description="Multidrug resistance protein MdtA-like barrel-sandwich hybrid" evidence="5">
    <location>
        <begin position="53"/>
        <end position="189"/>
    </location>
</feature>
<dbReference type="Pfam" id="PF25917">
    <property type="entry name" value="BSH_RND"/>
    <property type="match status" value="1"/>
</dbReference>
<evidence type="ECO:0000313" key="9">
    <source>
        <dbReference type="Proteomes" id="UP001220395"/>
    </source>
</evidence>
<feature type="domain" description="Multidrug resistance protein MdtA-like C-terminal permuted SH3" evidence="7">
    <location>
        <begin position="293"/>
        <end position="353"/>
    </location>
</feature>
<dbReference type="InterPro" id="IPR058625">
    <property type="entry name" value="MdtA-like_BSH"/>
</dbReference>
<dbReference type="RefSeq" id="WP_273690086.1">
    <property type="nucleotide sequence ID" value="NZ_CP117411.1"/>
</dbReference>
<dbReference type="Gene3D" id="2.40.50.100">
    <property type="match status" value="1"/>
</dbReference>
<dbReference type="Pfam" id="PF25967">
    <property type="entry name" value="RND-MFP_C"/>
    <property type="match status" value="1"/>
</dbReference>